<dbReference type="RefSeq" id="WP_266149735.1">
    <property type="nucleotide sequence ID" value="NZ_CP064028.1"/>
</dbReference>
<sequence length="262" mass="27771">MKKSLSIGLLVLLCPAYAMAQSAFDGTWKIDTNKVQMSKKPDVLVLQNGMFECKTCAPPIKVKADGTDQKVTGHPYYDTMVVQVVDEHTVKETEKKGGKVVASSTTTVAADGKTAHFEFTDSSNTSGDPVTGKGDMKQVAQGPAGAHAISGSWVTSDISGLSDNGLLFTYKEDGGKLGMTTPTGQSYEAKTDGTEAPYKGDPGITTVKVKQVGKNSLVETDLRNGKVIAVVKSTVSADGKSIEMVYDDKLQGRTTSYTALKQ</sequence>
<keyword evidence="2" id="KW-0732">Signal</keyword>
<dbReference type="EMBL" id="JBHSGA010000003">
    <property type="protein sequence ID" value="MFC4525350.1"/>
    <property type="molecule type" value="Genomic_DNA"/>
</dbReference>
<feature type="region of interest" description="Disordered" evidence="1">
    <location>
        <begin position="119"/>
        <end position="138"/>
    </location>
</feature>
<feature type="region of interest" description="Disordered" evidence="1">
    <location>
        <begin position="179"/>
        <end position="199"/>
    </location>
</feature>
<protein>
    <recommendedName>
        <fullName evidence="5">Lipocalin-like domain-containing protein</fullName>
    </recommendedName>
</protein>
<evidence type="ECO:0000313" key="3">
    <source>
        <dbReference type="EMBL" id="MFC4525350.1"/>
    </source>
</evidence>
<evidence type="ECO:0000256" key="2">
    <source>
        <dbReference type="SAM" id="SignalP"/>
    </source>
</evidence>
<evidence type="ECO:0008006" key="5">
    <source>
        <dbReference type="Google" id="ProtNLM"/>
    </source>
</evidence>
<feature type="signal peptide" evidence="2">
    <location>
        <begin position="1"/>
        <end position="20"/>
    </location>
</feature>
<proteinExistence type="predicted"/>
<reference evidence="4" key="1">
    <citation type="journal article" date="2019" name="Int. J. Syst. Evol. Microbiol.">
        <title>The Global Catalogue of Microorganisms (GCM) 10K type strain sequencing project: providing services to taxonomists for standard genome sequencing and annotation.</title>
        <authorList>
            <consortium name="The Broad Institute Genomics Platform"/>
            <consortium name="The Broad Institute Genome Sequencing Center for Infectious Disease"/>
            <person name="Wu L."/>
            <person name="Ma J."/>
        </authorList>
    </citation>
    <scope>NUCLEOTIDE SEQUENCE [LARGE SCALE GENOMIC DNA]</scope>
    <source>
        <strain evidence="4">CCM 4481</strain>
    </source>
</reference>
<feature type="chain" id="PRO_5045141656" description="Lipocalin-like domain-containing protein" evidence="2">
    <location>
        <begin position="21"/>
        <end position="262"/>
    </location>
</feature>
<evidence type="ECO:0000313" key="4">
    <source>
        <dbReference type="Proteomes" id="UP001595961"/>
    </source>
</evidence>
<comment type="caution">
    <text evidence="3">The sequence shown here is derived from an EMBL/GenBank/DDBJ whole genome shotgun (WGS) entry which is preliminary data.</text>
</comment>
<gene>
    <name evidence="3" type="ORF">ACFO5W_01760</name>
</gene>
<dbReference type="Proteomes" id="UP001595961">
    <property type="component" value="Unassembled WGS sequence"/>
</dbReference>
<name>A0ABV9BX73_9GAMM</name>
<keyword evidence="4" id="KW-1185">Reference proteome</keyword>
<organism evidence="3 4">
    <name type="scientific">Dyella halodurans</name>
    <dbReference type="NCBI Taxonomy" id="1920171"/>
    <lineage>
        <taxon>Bacteria</taxon>
        <taxon>Pseudomonadati</taxon>
        <taxon>Pseudomonadota</taxon>
        <taxon>Gammaproteobacteria</taxon>
        <taxon>Lysobacterales</taxon>
        <taxon>Rhodanobacteraceae</taxon>
        <taxon>Dyella</taxon>
    </lineage>
</organism>
<evidence type="ECO:0000256" key="1">
    <source>
        <dbReference type="SAM" id="MobiDB-lite"/>
    </source>
</evidence>
<accession>A0ABV9BX73</accession>